<evidence type="ECO:0000313" key="1">
    <source>
        <dbReference type="EMBL" id="OWR54443.1"/>
    </source>
</evidence>
<accession>A0A212FL17</accession>
<evidence type="ECO:0000313" key="2">
    <source>
        <dbReference type="Proteomes" id="UP000007151"/>
    </source>
</evidence>
<dbReference type="GO" id="GO:1902936">
    <property type="term" value="F:phosphatidylinositol bisphosphate binding"/>
    <property type="evidence" value="ECO:0007669"/>
    <property type="project" value="TreeGrafter"/>
</dbReference>
<dbReference type="PANTHER" id="PTHR10174:SF216">
    <property type="entry name" value="CRAL-TRIO DOMAIN-CONTAINING PROTEIN-RELATED"/>
    <property type="match status" value="1"/>
</dbReference>
<dbReference type="InterPro" id="IPR036273">
    <property type="entry name" value="CRAL/TRIO_N_dom_sf"/>
</dbReference>
<name>A0A212FL17_DANPL</name>
<gene>
    <name evidence="1" type="ORF">KGM_214235</name>
</gene>
<sequence length="308" mass="35939">MFRPLRPALQEKAIREVFEKPNRITSDIKTLREWLEKQPHLQAVNPSDQWLLSFLRGNKFSLEKTKEKLDMYYALKNIVPEIFKYRDPFDPKIQEILKLGPYLPLTSLTSDDGQRFCVTRFGLHDPNKIHIFDILKVIIMIIEILMFEDDNFIISGESLFIDLKDVSLITFSQWTPNVAKKILVCVEKALPVRMKSCHLLNIPPGFDTAFAIFRAFVSEKLKNRVHVYKKNYEEIFNTIPKNILPKELDGETGTLQEIADYWKAKVESYRDWFLNEEECSDESLRPGKPRSSSSIFGVEGSFRQLDVD</sequence>
<dbReference type="SMART" id="SM01100">
    <property type="entry name" value="CRAL_TRIO_N"/>
    <property type="match status" value="1"/>
</dbReference>
<dbReference type="SUPFAM" id="SSF52087">
    <property type="entry name" value="CRAL/TRIO domain"/>
    <property type="match status" value="1"/>
</dbReference>
<dbReference type="SMART" id="SM00516">
    <property type="entry name" value="SEC14"/>
    <property type="match status" value="1"/>
</dbReference>
<dbReference type="PANTHER" id="PTHR10174">
    <property type="entry name" value="ALPHA-TOCOPHEROL TRANSFER PROTEIN-RELATED"/>
    <property type="match status" value="1"/>
</dbReference>
<dbReference type="AlphaFoldDB" id="A0A212FL17"/>
<comment type="caution">
    <text evidence="1">The sequence shown here is derived from an EMBL/GenBank/DDBJ whole genome shotgun (WGS) entry which is preliminary data.</text>
</comment>
<dbReference type="Gene3D" id="1.20.5.1200">
    <property type="entry name" value="Alpha-tocopherol transfer"/>
    <property type="match status" value="1"/>
</dbReference>
<dbReference type="EMBL" id="AGBW02007898">
    <property type="protein sequence ID" value="OWR54443.1"/>
    <property type="molecule type" value="Genomic_DNA"/>
</dbReference>
<dbReference type="InterPro" id="IPR036865">
    <property type="entry name" value="CRAL-TRIO_dom_sf"/>
</dbReference>
<dbReference type="GO" id="GO:0016020">
    <property type="term" value="C:membrane"/>
    <property type="evidence" value="ECO:0007669"/>
    <property type="project" value="TreeGrafter"/>
</dbReference>
<dbReference type="CDD" id="cd00170">
    <property type="entry name" value="SEC14"/>
    <property type="match status" value="1"/>
</dbReference>
<dbReference type="Proteomes" id="UP000007151">
    <property type="component" value="Unassembled WGS sequence"/>
</dbReference>
<dbReference type="PRINTS" id="PR00180">
    <property type="entry name" value="CRETINALDHBP"/>
</dbReference>
<dbReference type="InterPro" id="IPR011074">
    <property type="entry name" value="CRAL/TRIO_N_dom"/>
</dbReference>
<dbReference type="Pfam" id="PF00650">
    <property type="entry name" value="CRAL_TRIO"/>
    <property type="match status" value="1"/>
</dbReference>
<reference evidence="1 2" key="1">
    <citation type="journal article" date="2011" name="Cell">
        <title>The monarch butterfly genome yields insights into long-distance migration.</title>
        <authorList>
            <person name="Zhan S."/>
            <person name="Merlin C."/>
            <person name="Boore J.L."/>
            <person name="Reppert S.M."/>
        </authorList>
    </citation>
    <scope>NUCLEOTIDE SEQUENCE [LARGE SCALE GENOMIC DNA]</scope>
    <source>
        <strain evidence="1">F-2</strain>
    </source>
</reference>
<organism evidence="1 2">
    <name type="scientific">Danaus plexippus plexippus</name>
    <dbReference type="NCBI Taxonomy" id="278856"/>
    <lineage>
        <taxon>Eukaryota</taxon>
        <taxon>Metazoa</taxon>
        <taxon>Ecdysozoa</taxon>
        <taxon>Arthropoda</taxon>
        <taxon>Hexapoda</taxon>
        <taxon>Insecta</taxon>
        <taxon>Pterygota</taxon>
        <taxon>Neoptera</taxon>
        <taxon>Endopterygota</taxon>
        <taxon>Lepidoptera</taxon>
        <taxon>Glossata</taxon>
        <taxon>Ditrysia</taxon>
        <taxon>Papilionoidea</taxon>
        <taxon>Nymphalidae</taxon>
        <taxon>Danainae</taxon>
        <taxon>Danaini</taxon>
        <taxon>Danaina</taxon>
        <taxon>Danaus</taxon>
        <taxon>Danaus</taxon>
    </lineage>
</organism>
<proteinExistence type="predicted"/>
<dbReference type="InterPro" id="IPR001251">
    <property type="entry name" value="CRAL-TRIO_dom"/>
</dbReference>
<keyword evidence="2" id="KW-1185">Reference proteome</keyword>
<dbReference type="SUPFAM" id="SSF46938">
    <property type="entry name" value="CRAL/TRIO N-terminal domain"/>
    <property type="match status" value="1"/>
</dbReference>
<dbReference type="OrthoDB" id="6682367at2759"/>
<dbReference type="PROSITE" id="PS50191">
    <property type="entry name" value="CRAL_TRIO"/>
    <property type="match status" value="1"/>
</dbReference>
<dbReference type="KEGG" id="dpl:KGM_214235"/>
<dbReference type="eggNOG" id="KOG1471">
    <property type="taxonomic scope" value="Eukaryota"/>
</dbReference>
<dbReference type="Gene3D" id="1.10.8.20">
    <property type="entry name" value="N-terminal domain of phosphatidylinositol transfer protein sec14p"/>
    <property type="match status" value="1"/>
</dbReference>
<dbReference type="Gene3D" id="3.40.525.10">
    <property type="entry name" value="CRAL-TRIO lipid binding domain"/>
    <property type="match status" value="1"/>
</dbReference>
<protein>
    <submittedName>
        <fullName evidence="1">SEC14</fullName>
    </submittedName>
</protein>